<dbReference type="AlphaFoldDB" id="A0A6P1EAB2"/>
<evidence type="ECO:0000256" key="13">
    <source>
        <dbReference type="PIRSR" id="PIRSR000099-4"/>
    </source>
</evidence>
<dbReference type="InterPro" id="IPR001692">
    <property type="entry name" value="Histidinol_DH_CS"/>
</dbReference>
<dbReference type="Pfam" id="PF00815">
    <property type="entry name" value="Histidinol_dh"/>
    <property type="match status" value="1"/>
</dbReference>
<comment type="cofactor">
    <cofactor evidence="8 13">
        <name>Zn(2+)</name>
        <dbReference type="ChEBI" id="CHEBI:29105"/>
    </cofactor>
    <text evidence="8 13">Binds 1 zinc ion per subunit.</text>
</comment>
<dbReference type="HAMAP" id="MF_01024">
    <property type="entry name" value="HisD"/>
    <property type="match status" value="1"/>
</dbReference>
<dbReference type="PRINTS" id="PR00083">
    <property type="entry name" value="HOLDHDRGNASE"/>
</dbReference>
<feature type="binding site" evidence="8 12">
    <location>
        <position position="283"/>
    </location>
    <ligand>
        <name>substrate</name>
    </ligand>
</feature>
<feature type="binding site" evidence="8 12">
    <location>
        <position position="280"/>
    </location>
    <ligand>
        <name>substrate</name>
    </ligand>
</feature>
<dbReference type="GO" id="GO:0000105">
    <property type="term" value="P:L-histidine biosynthetic process"/>
    <property type="evidence" value="ECO:0007669"/>
    <property type="project" value="UniProtKB-UniRule"/>
</dbReference>
<dbReference type="GO" id="GO:0005829">
    <property type="term" value="C:cytosol"/>
    <property type="evidence" value="ECO:0007669"/>
    <property type="project" value="TreeGrafter"/>
</dbReference>
<evidence type="ECO:0000256" key="12">
    <source>
        <dbReference type="PIRSR" id="PIRSR000099-3"/>
    </source>
</evidence>
<feature type="binding site" evidence="8 12">
    <location>
        <position position="382"/>
    </location>
    <ligand>
        <name>substrate</name>
    </ligand>
</feature>
<evidence type="ECO:0000256" key="9">
    <source>
        <dbReference type="PIRNR" id="PIRNR000099"/>
    </source>
</evidence>
<dbReference type="GO" id="GO:0051287">
    <property type="term" value="F:NAD binding"/>
    <property type="evidence" value="ECO:0007669"/>
    <property type="project" value="InterPro"/>
</dbReference>
<dbReference type="PIRSF" id="PIRSF000099">
    <property type="entry name" value="Histidinol_dh"/>
    <property type="match status" value="1"/>
</dbReference>
<dbReference type="Gene3D" id="1.20.5.1300">
    <property type="match status" value="1"/>
</dbReference>
<dbReference type="InterPro" id="IPR022695">
    <property type="entry name" value="Histidinol_DH_monofunct"/>
</dbReference>
<evidence type="ECO:0000256" key="14">
    <source>
        <dbReference type="RuleBase" id="RU004175"/>
    </source>
</evidence>
<evidence type="ECO:0000256" key="11">
    <source>
        <dbReference type="PIRSR" id="PIRSR000099-2"/>
    </source>
</evidence>
<organism evidence="15 16">
    <name type="scientific">Lentilactobacillus hilgardii</name>
    <name type="common">Lactobacillus hilgardii</name>
    <dbReference type="NCBI Taxonomy" id="1588"/>
    <lineage>
        <taxon>Bacteria</taxon>
        <taxon>Bacillati</taxon>
        <taxon>Bacillota</taxon>
        <taxon>Bacilli</taxon>
        <taxon>Lactobacillales</taxon>
        <taxon>Lactobacillaceae</taxon>
        <taxon>Lentilactobacillus</taxon>
    </lineage>
</organism>
<accession>A0A6P1EAB2</accession>
<evidence type="ECO:0000256" key="10">
    <source>
        <dbReference type="PIRSR" id="PIRSR000099-1"/>
    </source>
</evidence>
<evidence type="ECO:0000256" key="3">
    <source>
        <dbReference type="ARBA" id="ARBA00012965"/>
    </source>
</evidence>
<evidence type="ECO:0000256" key="5">
    <source>
        <dbReference type="ARBA" id="ARBA00022833"/>
    </source>
</evidence>
<dbReference type="EMBL" id="CP047121">
    <property type="protein sequence ID" value="QHB51673.1"/>
    <property type="molecule type" value="Genomic_DNA"/>
</dbReference>
<dbReference type="FunFam" id="3.40.50.1980:FF:000026">
    <property type="entry name" value="Histidinol dehydrogenase"/>
    <property type="match status" value="1"/>
</dbReference>
<feature type="binding site" evidence="8 11">
    <location>
        <position position="212"/>
    </location>
    <ligand>
        <name>NAD(+)</name>
        <dbReference type="ChEBI" id="CHEBI:57540"/>
    </ligand>
</feature>
<evidence type="ECO:0000313" key="15">
    <source>
        <dbReference type="EMBL" id="QHB51673.1"/>
    </source>
</evidence>
<feature type="binding site" evidence="8 12">
    <location>
        <position position="349"/>
    </location>
    <ligand>
        <name>substrate</name>
    </ligand>
</feature>
<reference evidence="15 16" key="1">
    <citation type="submission" date="2019-12" db="EMBL/GenBank/DDBJ databases">
        <title>Lactobacillus hilgardii FLUB.</title>
        <authorList>
            <person name="Gustaw K."/>
        </authorList>
    </citation>
    <scope>NUCLEOTIDE SEQUENCE [LARGE SCALE GENOMIC DNA]</scope>
    <source>
        <strain evidence="15 16">FLUB</strain>
    </source>
</reference>
<feature type="binding site" evidence="8 13">
    <location>
        <position position="280"/>
    </location>
    <ligand>
        <name>Zn(2+)</name>
        <dbReference type="ChEBI" id="CHEBI:29105"/>
    </ligand>
</feature>
<feature type="binding site" evidence="8 11">
    <location>
        <position position="151"/>
    </location>
    <ligand>
        <name>NAD(+)</name>
        <dbReference type="ChEBI" id="CHEBI:57540"/>
    </ligand>
</feature>
<protein>
    <recommendedName>
        <fullName evidence="3 8">Histidinol dehydrogenase</fullName>
        <shortName evidence="8">HDH</shortName>
        <ecNumber evidence="3 8">1.1.1.23</ecNumber>
    </recommendedName>
</protein>
<keyword evidence="8" id="KW-0028">Amino-acid biosynthesis</keyword>
<evidence type="ECO:0000313" key="16">
    <source>
        <dbReference type="Proteomes" id="UP000465035"/>
    </source>
</evidence>
<evidence type="ECO:0000256" key="7">
    <source>
        <dbReference type="ARBA" id="ARBA00049489"/>
    </source>
</evidence>
<dbReference type="PANTHER" id="PTHR21256:SF2">
    <property type="entry name" value="HISTIDINE BIOSYNTHESIS TRIFUNCTIONAL PROTEIN"/>
    <property type="match status" value="1"/>
</dbReference>
<dbReference type="GO" id="GO:0008270">
    <property type="term" value="F:zinc ion binding"/>
    <property type="evidence" value="ECO:0007669"/>
    <property type="project" value="UniProtKB-UniRule"/>
</dbReference>
<evidence type="ECO:0000256" key="1">
    <source>
        <dbReference type="ARBA" id="ARBA00003850"/>
    </source>
</evidence>
<keyword evidence="6 8" id="KW-0560">Oxidoreductase</keyword>
<keyword evidence="8" id="KW-0368">Histidine biosynthesis</keyword>
<dbReference type="PANTHER" id="PTHR21256">
    <property type="entry name" value="HISTIDINOL DEHYDROGENASE HDH"/>
    <property type="match status" value="1"/>
</dbReference>
<feature type="binding site" evidence="8 13">
    <location>
        <position position="441"/>
    </location>
    <ligand>
        <name>Zn(2+)</name>
        <dbReference type="ChEBI" id="CHEBI:29105"/>
    </ligand>
</feature>
<sequence>MSEDDFFIFKSPNRNRLFIGNGVANMQIIEESLDQMLKQVAIRTNKVANRAEVEKSVRDIIANVAQNGDQAVKDYEKKFDRVELDNLAVSQSEIDDAYDKTDQDVIDALELAKRNITSFHKMEIEDSFVDAKQKGVIRGEKIAPLAAVGVYVPGGTAAYPSSILMNVIPAKIAGVKRVVMVTPPQTNGLNKAVLAAAKIAGVDEIYTVGGAQAIASLAYGTETIPRVDKITGPGNAYVATAKKQVFGQVDIDMVAGPSEIGVIAGSQAVASQVAADLLSQAEHDKLARPILVTDDKQLAINVNAEMNRQVKLLPRQEIAQAAMDNEGFIAVVKNIDDAFTLMNAVAPEHLEVQLPDAISYLNQIQNAGSVFLGFSASEPVGDYVAGPNHILPTGGTARFFSPLGVQDFVKRTQFVSYTRPALKKEADAITTLARVEGLEAHARAIESRFK</sequence>
<feature type="binding site" evidence="8 12">
    <location>
        <position position="258"/>
    </location>
    <ligand>
        <name>substrate</name>
    </ligand>
</feature>
<evidence type="ECO:0000256" key="4">
    <source>
        <dbReference type="ARBA" id="ARBA00022723"/>
    </source>
</evidence>
<gene>
    <name evidence="8 15" type="primary">hisD</name>
    <name evidence="15" type="ORF">GQR93_05290</name>
</gene>
<dbReference type="Proteomes" id="UP000465035">
    <property type="component" value="Chromosome"/>
</dbReference>
<feature type="binding site" evidence="8 12">
    <location>
        <position position="441"/>
    </location>
    <ligand>
        <name>substrate</name>
    </ligand>
</feature>
<comment type="function">
    <text evidence="1 8">Catalyzes the sequential NAD-dependent oxidations of L-histidinol to L-histidinaldehyde and then to L-histidine.</text>
</comment>
<comment type="pathway">
    <text evidence="8">Amino-acid biosynthesis; L-histidine biosynthesis; L-histidine from 5-phospho-alpha-D-ribose 1-diphosphate: step 9/9.</text>
</comment>
<dbReference type="InterPro" id="IPR012131">
    <property type="entry name" value="Hstdl_DH"/>
</dbReference>
<evidence type="ECO:0000256" key="6">
    <source>
        <dbReference type="ARBA" id="ARBA00023002"/>
    </source>
</evidence>
<dbReference type="PROSITE" id="PS00611">
    <property type="entry name" value="HISOL_DEHYDROGENASE"/>
    <property type="match status" value="1"/>
</dbReference>
<dbReference type="CDD" id="cd06572">
    <property type="entry name" value="Histidinol_dh"/>
    <property type="match status" value="1"/>
</dbReference>
<comment type="similarity">
    <text evidence="2 8 9 14">Belongs to the histidinol dehydrogenase family.</text>
</comment>
<feature type="active site" description="Proton acceptor" evidence="8 10">
    <location>
        <position position="349"/>
    </location>
</feature>
<name>A0A6P1EAB2_LENHI</name>
<feature type="binding site" evidence="8 11">
    <location>
        <position position="235"/>
    </location>
    <ligand>
        <name>NAD(+)</name>
        <dbReference type="ChEBI" id="CHEBI:57540"/>
    </ligand>
</feature>
<proteinExistence type="inferred from homology"/>
<feature type="binding site" evidence="8 13">
    <location>
        <position position="283"/>
    </location>
    <ligand>
        <name>Zn(2+)</name>
        <dbReference type="ChEBI" id="CHEBI:29105"/>
    </ligand>
</feature>
<dbReference type="Gene3D" id="3.40.50.1980">
    <property type="entry name" value="Nitrogenase molybdenum iron protein domain"/>
    <property type="match status" value="2"/>
</dbReference>
<dbReference type="EC" id="1.1.1.23" evidence="3 8"/>
<comment type="catalytic activity">
    <reaction evidence="7 8">
        <text>L-histidinol + 2 NAD(+) + H2O = L-histidine + 2 NADH + 3 H(+)</text>
        <dbReference type="Rhea" id="RHEA:20641"/>
        <dbReference type="ChEBI" id="CHEBI:15377"/>
        <dbReference type="ChEBI" id="CHEBI:15378"/>
        <dbReference type="ChEBI" id="CHEBI:57540"/>
        <dbReference type="ChEBI" id="CHEBI:57595"/>
        <dbReference type="ChEBI" id="CHEBI:57699"/>
        <dbReference type="ChEBI" id="CHEBI:57945"/>
        <dbReference type="EC" id="1.1.1.23"/>
    </reaction>
</comment>
<dbReference type="NCBIfam" id="TIGR00069">
    <property type="entry name" value="hisD"/>
    <property type="match status" value="1"/>
</dbReference>
<evidence type="ECO:0000256" key="8">
    <source>
        <dbReference type="HAMAP-Rule" id="MF_01024"/>
    </source>
</evidence>
<evidence type="ECO:0000256" key="2">
    <source>
        <dbReference type="ARBA" id="ARBA00010178"/>
    </source>
</evidence>
<dbReference type="SUPFAM" id="SSF53720">
    <property type="entry name" value="ALDH-like"/>
    <property type="match status" value="1"/>
</dbReference>
<dbReference type="GO" id="GO:0004399">
    <property type="term" value="F:histidinol dehydrogenase activity"/>
    <property type="evidence" value="ECO:0007669"/>
    <property type="project" value="UniProtKB-UniRule"/>
</dbReference>
<dbReference type="InterPro" id="IPR016161">
    <property type="entry name" value="Ald_DH/histidinol_DH"/>
</dbReference>
<feature type="active site" description="Proton acceptor" evidence="8 10">
    <location>
        <position position="348"/>
    </location>
</feature>
<keyword evidence="4 8" id="KW-0479">Metal-binding</keyword>
<feature type="binding site" evidence="8 12">
    <location>
        <position position="436"/>
    </location>
    <ligand>
        <name>substrate</name>
    </ligand>
</feature>
<keyword evidence="8 11" id="KW-0520">NAD</keyword>
<feature type="binding site" evidence="8 13">
    <location>
        <position position="382"/>
    </location>
    <ligand>
        <name>Zn(2+)</name>
        <dbReference type="ChEBI" id="CHEBI:29105"/>
    </ligand>
</feature>
<dbReference type="UniPathway" id="UPA00031">
    <property type="reaction ID" value="UER00014"/>
</dbReference>
<keyword evidence="5 8" id="KW-0862">Zinc</keyword>